<dbReference type="Pfam" id="PF01966">
    <property type="entry name" value="HD"/>
    <property type="match status" value="1"/>
</dbReference>
<protein>
    <recommendedName>
        <fullName evidence="9">HD domain-containing protein</fullName>
    </recommendedName>
</protein>
<dbReference type="NCBIfam" id="TIGR00277">
    <property type="entry name" value="HDIG"/>
    <property type="match status" value="1"/>
</dbReference>
<reference evidence="10 11" key="1">
    <citation type="submission" date="2017-09" db="EMBL/GenBank/DDBJ databases">
        <title>Depth-based differentiation of microbial function through sediment-hosted aquifers and enrichment of novel symbionts in the deep terrestrial subsurface.</title>
        <authorList>
            <person name="Probst A.J."/>
            <person name="Ladd B."/>
            <person name="Jarett J.K."/>
            <person name="Geller-Mcgrath D.E."/>
            <person name="Sieber C.M."/>
            <person name="Emerson J.B."/>
            <person name="Anantharaman K."/>
            <person name="Thomas B.C."/>
            <person name="Malmstrom R."/>
            <person name="Stieglmeier M."/>
            <person name="Klingl A."/>
            <person name="Woyke T."/>
            <person name="Ryan C.M."/>
            <person name="Banfield J.F."/>
        </authorList>
    </citation>
    <scope>NUCLEOTIDE SEQUENCE [LARGE SCALE GENOMIC DNA]</scope>
    <source>
        <strain evidence="10">CG23_combo_of_CG06-09_8_20_14_all_39_17</strain>
    </source>
</reference>
<dbReference type="GO" id="GO:0046872">
    <property type="term" value="F:metal ion binding"/>
    <property type="evidence" value="ECO:0007669"/>
    <property type="project" value="UniProtKB-KW"/>
</dbReference>
<comment type="caution">
    <text evidence="10">The sequence shown here is derived from an EMBL/GenBank/DDBJ whole genome shotgun (WGS) entry which is preliminary data.</text>
</comment>
<dbReference type="Gene3D" id="1.10.3090.10">
    <property type="entry name" value="cca-adding enzyme, domain 2"/>
    <property type="match status" value="1"/>
</dbReference>
<dbReference type="SUPFAM" id="SSF81301">
    <property type="entry name" value="Nucleotidyltransferase"/>
    <property type="match status" value="1"/>
</dbReference>
<dbReference type="InterPro" id="IPR003607">
    <property type="entry name" value="HD/PDEase_dom"/>
</dbReference>
<dbReference type="InterPro" id="IPR043519">
    <property type="entry name" value="NT_sf"/>
</dbReference>
<dbReference type="EMBL" id="PCRO01000003">
    <property type="protein sequence ID" value="PIP23146.1"/>
    <property type="molecule type" value="Genomic_DNA"/>
</dbReference>
<comment type="cofactor">
    <cofactor evidence="1">
        <name>Mg(2+)</name>
        <dbReference type="ChEBI" id="CHEBI:18420"/>
    </cofactor>
</comment>
<dbReference type="PROSITE" id="PS51257">
    <property type="entry name" value="PROKAR_LIPOPROTEIN"/>
    <property type="match status" value="1"/>
</dbReference>
<evidence type="ECO:0000256" key="6">
    <source>
        <dbReference type="ARBA" id="ARBA00022741"/>
    </source>
</evidence>
<keyword evidence="5" id="KW-0479">Metal-binding</keyword>
<proteinExistence type="inferred from homology"/>
<dbReference type="InterPro" id="IPR050264">
    <property type="entry name" value="Bact_CCA-adding_enz_type3_sf"/>
</dbReference>
<dbReference type="GO" id="GO:0008033">
    <property type="term" value="P:tRNA processing"/>
    <property type="evidence" value="ECO:0007669"/>
    <property type="project" value="UniProtKB-KW"/>
</dbReference>
<accession>A0A2G9YV67</accession>
<evidence type="ECO:0000256" key="7">
    <source>
        <dbReference type="ARBA" id="ARBA00022842"/>
    </source>
</evidence>
<feature type="domain" description="HD" evidence="9">
    <location>
        <begin position="259"/>
        <end position="373"/>
    </location>
</feature>
<dbReference type="InterPro" id="IPR002646">
    <property type="entry name" value="PolA_pol_head_dom"/>
</dbReference>
<dbReference type="InterPro" id="IPR006674">
    <property type="entry name" value="HD_domain"/>
</dbReference>
<keyword evidence="4" id="KW-0548">Nucleotidyltransferase</keyword>
<dbReference type="AlphaFoldDB" id="A0A2G9YV67"/>
<dbReference type="PANTHER" id="PTHR46173:SF1">
    <property type="entry name" value="CCA TRNA NUCLEOTIDYLTRANSFERASE 1, MITOCHONDRIAL"/>
    <property type="match status" value="1"/>
</dbReference>
<dbReference type="Pfam" id="PF01743">
    <property type="entry name" value="PolyA_pol"/>
    <property type="match status" value="1"/>
</dbReference>
<sequence>MKKLEIPQEIKSVMQKLRDNNYATFIVGGCVRDLLMENPAMAGPTDWDITTGAKPEEIKEIFPDSFYENKFLTVTVHTGSENPALREVEITTFRSEAKYTNKRHPDEVMFAKTLEEDLSRRDFTVNALAIDIHGKKNELIDLFKGEEDLKNKIIRTVGNPNDRFNEDALRMMRAVRFSVTLSEGWKIEPATSSAIKENSQNLEFISFERIRDELVKIIMSPRACEGIELLRTVGLLKYIIPELEENFNVPQNKHHIYDCYEHAIFSLKYAAKENFSQRVRIVALLHDIAKPRVKRGEGENATFYNHEVVGARMAEKILERLKFPKDEIENIVKLVRHHLFYYDVDEVGDSSIRRLVRQVGPENMEELLQVRMCDRIGSGVPKAEPYKLRHLKYVVDRVSQDPISAKMLKVSGKDIMEILEIQPGPKVGQILDVLLEYVLEEPKNNNKEFLEGEIKKLGKLSENDLSSFSEKAETEREKVEIKRDEMTKKKYWVT</sequence>
<dbReference type="Gene3D" id="1.10.246.80">
    <property type="match status" value="1"/>
</dbReference>
<evidence type="ECO:0000256" key="1">
    <source>
        <dbReference type="ARBA" id="ARBA00001946"/>
    </source>
</evidence>
<dbReference type="InterPro" id="IPR032828">
    <property type="entry name" value="PolyA_RNA-bd"/>
</dbReference>
<evidence type="ECO:0000256" key="3">
    <source>
        <dbReference type="ARBA" id="ARBA00022694"/>
    </source>
</evidence>
<evidence type="ECO:0000256" key="5">
    <source>
        <dbReference type="ARBA" id="ARBA00022723"/>
    </source>
</evidence>
<dbReference type="Proteomes" id="UP000229976">
    <property type="component" value="Unassembled WGS sequence"/>
</dbReference>
<keyword evidence="6" id="KW-0547">Nucleotide-binding</keyword>
<evidence type="ECO:0000256" key="8">
    <source>
        <dbReference type="RuleBase" id="RU003953"/>
    </source>
</evidence>
<evidence type="ECO:0000256" key="2">
    <source>
        <dbReference type="ARBA" id="ARBA00022679"/>
    </source>
</evidence>
<evidence type="ECO:0000256" key="4">
    <source>
        <dbReference type="ARBA" id="ARBA00022695"/>
    </source>
</evidence>
<evidence type="ECO:0000313" key="10">
    <source>
        <dbReference type="EMBL" id="PIP23146.1"/>
    </source>
</evidence>
<dbReference type="SUPFAM" id="SSF81891">
    <property type="entry name" value="Poly A polymerase C-terminal region-like"/>
    <property type="match status" value="1"/>
</dbReference>
<keyword evidence="3" id="KW-0819">tRNA processing</keyword>
<dbReference type="Gene3D" id="3.30.460.10">
    <property type="entry name" value="Beta Polymerase, domain 2"/>
    <property type="match status" value="1"/>
</dbReference>
<dbReference type="PANTHER" id="PTHR46173">
    <property type="entry name" value="CCA TRNA NUCLEOTIDYLTRANSFERASE 1, MITOCHONDRIAL"/>
    <property type="match status" value="1"/>
</dbReference>
<evidence type="ECO:0000313" key="11">
    <source>
        <dbReference type="Proteomes" id="UP000229976"/>
    </source>
</evidence>
<dbReference type="GO" id="GO:0000049">
    <property type="term" value="F:tRNA binding"/>
    <property type="evidence" value="ECO:0007669"/>
    <property type="project" value="TreeGrafter"/>
</dbReference>
<keyword evidence="2 8" id="KW-0808">Transferase</keyword>
<dbReference type="CDD" id="cd00077">
    <property type="entry name" value="HDc"/>
    <property type="match status" value="1"/>
</dbReference>
<dbReference type="Pfam" id="PF12627">
    <property type="entry name" value="PolyA_pol_RNAbd"/>
    <property type="match status" value="1"/>
</dbReference>
<gene>
    <name evidence="10" type="ORF">COX37_00160</name>
</gene>
<dbReference type="InterPro" id="IPR006675">
    <property type="entry name" value="HDIG_dom"/>
</dbReference>
<dbReference type="PROSITE" id="PS51831">
    <property type="entry name" value="HD"/>
    <property type="match status" value="1"/>
</dbReference>
<dbReference type="GO" id="GO:0000166">
    <property type="term" value="F:nucleotide binding"/>
    <property type="evidence" value="ECO:0007669"/>
    <property type="project" value="UniProtKB-KW"/>
</dbReference>
<dbReference type="CDD" id="cd05398">
    <property type="entry name" value="NT_ClassII-CCAase"/>
    <property type="match status" value="1"/>
</dbReference>
<evidence type="ECO:0000259" key="9">
    <source>
        <dbReference type="PROSITE" id="PS51831"/>
    </source>
</evidence>
<organism evidence="10 11">
    <name type="scientific">Candidatus Nealsonbacteria bacterium CG23_combo_of_CG06-09_8_20_14_all_39_17</name>
    <dbReference type="NCBI Taxonomy" id="1974722"/>
    <lineage>
        <taxon>Bacteria</taxon>
        <taxon>Candidatus Nealsoniibacteriota</taxon>
    </lineage>
</organism>
<keyword evidence="7" id="KW-0460">Magnesium</keyword>
<keyword evidence="8" id="KW-0694">RNA-binding</keyword>
<comment type="similarity">
    <text evidence="8">Belongs to the tRNA nucleotidyltransferase/poly(A) polymerase family.</text>
</comment>
<dbReference type="GO" id="GO:0016779">
    <property type="term" value="F:nucleotidyltransferase activity"/>
    <property type="evidence" value="ECO:0007669"/>
    <property type="project" value="UniProtKB-KW"/>
</dbReference>
<name>A0A2G9YV67_9BACT</name>